<keyword evidence="3" id="KW-1185">Reference proteome</keyword>
<proteinExistence type="predicted"/>
<feature type="region of interest" description="Disordered" evidence="1">
    <location>
        <begin position="1"/>
        <end position="36"/>
    </location>
</feature>
<name>A0AA37SVM8_9ALTE</name>
<sequence>MIDPTKLNNQVAQKTVNKAKKKQTSKVNKTQSTVKNTQTPNKLVDRILASIDTHKDMSDEAKRKQYIVKTLESILGEKASGTPAFKQLMAKIEFALSVGR</sequence>
<evidence type="ECO:0000313" key="2">
    <source>
        <dbReference type="EMBL" id="GLR69997.1"/>
    </source>
</evidence>
<feature type="compositionally biased region" description="Polar residues" evidence="1">
    <location>
        <begin position="1"/>
        <end position="16"/>
    </location>
</feature>
<reference evidence="2" key="1">
    <citation type="journal article" date="2014" name="Int. J. Syst. Evol. Microbiol.">
        <title>Complete genome sequence of Corynebacterium casei LMG S-19264T (=DSM 44701T), isolated from a smear-ripened cheese.</title>
        <authorList>
            <consortium name="US DOE Joint Genome Institute (JGI-PGF)"/>
            <person name="Walter F."/>
            <person name="Albersmeier A."/>
            <person name="Kalinowski J."/>
            <person name="Ruckert C."/>
        </authorList>
    </citation>
    <scope>NUCLEOTIDE SEQUENCE</scope>
    <source>
        <strain evidence="2">NBRC 110023</strain>
    </source>
</reference>
<gene>
    <name evidence="2" type="ORF">GCM10007852_09050</name>
</gene>
<dbReference type="AlphaFoldDB" id="A0AA37SVM8"/>
<dbReference type="Proteomes" id="UP001156601">
    <property type="component" value="Unassembled WGS sequence"/>
</dbReference>
<evidence type="ECO:0000256" key="1">
    <source>
        <dbReference type="SAM" id="MobiDB-lite"/>
    </source>
</evidence>
<evidence type="ECO:0000313" key="3">
    <source>
        <dbReference type="Proteomes" id="UP001156601"/>
    </source>
</evidence>
<dbReference type="EMBL" id="BSOT01000005">
    <property type="protein sequence ID" value="GLR69997.1"/>
    <property type="molecule type" value="Genomic_DNA"/>
</dbReference>
<dbReference type="RefSeq" id="WP_284216299.1">
    <property type="nucleotide sequence ID" value="NZ_BSOT01000005.1"/>
</dbReference>
<protein>
    <submittedName>
        <fullName evidence="2">Uncharacterized protein</fullName>
    </submittedName>
</protein>
<accession>A0AA37SVM8</accession>
<feature type="compositionally biased region" description="Polar residues" evidence="1">
    <location>
        <begin position="25"/>
        <end position="36"/>
    </location>
</feature>
<organism evidence="2 3">
    <name type="scientific">Agaribacter marinus</name>
    <dbReference type="NCBI Taxonomy" id="1431249"/>
    <lineage>
        <taxon>Bacteria</taxon>
        <taxon>Pseudomonadati</taxon>
        <taxon>Pseudomonadota</taxon>
        <taxon>Gammaproteobacteria</taxon>
        <taxon>Alteromonadales</taxon>
        <taxon>Alteromonadaceae</taxon>
        <taxon>Agaribacter</taxon>
    </lineage>
</organism>
<comment type="caution">
    <text evidence="2">The sequence shown here is derived from an EMBL/GenBank/DDBJ whole genome shotgun (WGS) entry which is preliminary data.</text>
</comment>
<reference evidence="2" key="2">
    <citation type="submission" date="2023-01" db="EMBL/GenBank/DDBJ databases">
        <title>Draft genome sequence of Agaribacter marinus strain NBRC 110023.</title>
        <authorList>
            <person name="Sun Q."/>
            <person name="Mori K."/>
        </authorList>
    </citation>
    <scope>NUCLEOTIDE SEQUENCE</scope>
    <source>
        <strain evidence="2">NBRC 110023</strain>
    </source>
</reference>